<proteinExistence type="inferred from homology"/>
<dbReference type="InterPro" id="IPR024711">
    <property type="entry name" value="Catalase_clade1/3"/>
</dbReference>
<dbReference type="SMART" id="SM01060">
    <property type="entry name" value="Catalase"/>
    <property type="match status" value="1"/>
</dbReference>
<gene>
    <name evidence="10" type="ORF">PRZ48_009158</name>
</gene>
<reference evidence="10 11" key="1">
    <citation type="journal article" date="2023" name="G3 (Bethesda)">
        <title>A chromosome-level genome assembly of Zasmidium syzygii isolated from banana leaves.</title>
        <authorList>
            <person name="van Westerhoven A.C."/>
            <person name="Mehrabi R."/>
            <person name="Talebi R."/>
            <person name="Steentjes M.B.F."/>
            <person name="Corcolon B."/>
            <person name="Chong P.A."/>
            <person name="Kema G.H.J."/>
            <person name="Seidl M.F."/>
        </authorList>
    </citation>
    <scope>NUCLEOTIDE SEQUENCE [LARGE SCALE GENOMIC DNA]</scope>
    <source>
        <strain evidence="10 11">P124</strain>
    </source>
</reference>
<keyword evidence="6" id="KW-0408">Iron</keyword>
<evidence type="ECO:0000313" key="11">
    <source>
        <dbReference type="Proteomes" id="UP001305779"/>
    </source>
</evidence>
<dbReference type="PIRSF" id="PIRSF038928">
    <property type="entry name" value="Catalase_clade1-3"/>
    <property type="match status" value="1"/>
</dbReference>
<keyword evidence="7" id="KW-0376">Hydrogen peroxide</keyword>
<evidence type="ECO:0000256" key="2">
    <source>
        <dbReference type="ARBA" id="ARBA00022559"/>
    </source>
</evidence>
<dbReference type="InterPro" id="IPR020835">
    <property type="entry name" value="Catalase_sf"/>
</dbReference>
<dbReference type="PANTHER" id="PTHR11465">
    <property type="entry name" value="CATALASE"/>
    <property type="match status" value="1"/>
</dbReference>
<dbReference type="InterPro" id="IPR024708">
    <property type="entry name" value="Catalase_AS"/>
</dbReference>
<sequence>MKLTTSILLAAPLVGATGSHLKRATLVPRQESNAPYQTDLFTGTNLKQEQSVLNNSDLQYTLRNGKPWFQPLGAQRAGEKGPLLLQDVHMIDTLASFNRERIPERIVHARGAGAHGYFEVTTDFAEKLSAADVFKKGTRTSVTMRFSTVGGARGSADEARDPRGFAIKMRTKQGILDWVFNNTPVFFIRDPVKFPRFIHTQKTDPATNTRDWNTFWSWPAQFPESLLQFLRLFSDLGTPYGFRHMHGWSGHTYKLVQEDGSWVYCRVYVESDQGVKNFTAAEAAKVAGDNDAWATADLFDSIKDGNYPSWTVGIATKTEEEAAAYKYDILDLTKDWPDAEYHEVGRITLTQNPENYFAEIEQSHFSPGHLVPGWEPSNDPVLQSRLFSYGDAGRYRVGVNVDDVPVNCPFASVANFDRDGWLTQHGNQGSRKNFPAEYIDPINVIEKPGTVIEQELSGSTVHWESVIDEDIDYEQPRLFYEGFSQTDKDHLYSNIAGTLVNVDNHAVFDALLEQFGKVHSGLKAGVEAAYAEAKANTTSTKK</sequence>
<feature type="signal peptide" evidence="8">
    <location>
        <begin position="1"/>
        <end position="18"/>
    </location>
</feature>
<accession>A0ABR0EBR4</accession>
<protein>
    <recommendedName>
        <fullName evidence="9">Catalase core domain-containing protein</fullName>
    </recommendedName>
</protein>
<comment type="caution">
    <text evidence="10">The sequence shown here is derived from an EMBL/GenBank/DDBJ whole genome shotgun (WGS) entry which is preliminary data.</text>
</comment>
<keyword evidence="5" id="KW-0560">Oxidoreductase</keyword>
<evidence type="ECO:0000256" key="5">
    <source>
        <dbReference type="ARBA" id="ARBA00023002"/>
    </source>
</evidence>
<evidence type="ECO:0000256" key="1">
    <source>
        <dbReference type="ARBA" id="ARBA00005329"/>
    </source>
</evidence>
<dbReference type="Proteomes" id="UP001305779">
    <property type="component" value="Unassembled WGS sequence"/>
</dbReference>
<keyword evidence="2" id="KW-0575">Peroxidase</keyword>
<dbReference type="InterPro" id="IPR010582">
    <property type="entry name" value="Catalase_immune_responsive"/>
</dbReference>
<feature type="chain" id="PRO_5045164368" description="Catalase core domain-containing protein" evidence="8">
    <location>
        <begin position="19"/>
        <end position="542"/>
    </location>
</feature>
<name>A0ABR0EBR4_ZASCE</name>
<dbReference type="Gene3D" id="2.40.180.10">
    <property type="entry name" value="Catalase core domain"/>
    <property type="match status" value="1"/>
</dbReference>
<feature type="domain" description="Catalase core" evidence="9">
    <location>
        <begin position="61"/>
        <end position="443"/>
    </location>
</feature>
<keyword evidence="3" id="KW-0349">Heme</keyword>
<dbReference type="Pfam" id="PF00199">
    <property type="entry name" value="Catalase"/>
    <property type="match status" value="1"/>
</dbReference>
<dbReference type="InterPro" id="IPR011614">
    <property type="entry name" value="Catalase_core"/>
</dbReference>
<dbReference type="SUPFAM" id="SSF56634">
    <property type="entry name" value="Heme-dependent catalase-like"/>
    <property type="match status" value="1"/>
</dbReference>
<keyword evidence="8" id="KW-0732">Signal</keyword>
<keyword evidence="4" id="KW-0479">Metal-binding</keyword>
<evidence type="ECO:0000256" key="4">
    <source>
        <dbReference type="ARBA" id="ARBA00022723"/>
    </source>
</evidence>
<dbReference type="EMBL" id="JAXOVC010000007">
    <property type="protein sequence ID" value="KAK4498648.1"/>
    <property type="molecule type" value="Genomic_DNA"/>
</dbReference>
<evidence type="ECO:0000256" key="3">
    <source>
        <dbReference type="ARBA" id="ARBA00022617"/>
    </source>
</evidence>
<dbReference type="PROSITE" id="PS51402">
    <property type="entry name" value="CATALASE_3"/>
    <property type="match status" value="1"/>
</dbReference>
<dbReference type="PRINTS" id="PR00067">
    <property type="entry name" value="CATALASE"/>
</dbReference>
<keyword evidence="11" id="KW-1185">Reference proteome</keyword>
<evidence type="ECO:0000259" key="9">
    <source>
        <dbReference type="SMART" id="SM01060"/>
    </source>
</evidence>
<dbReference type="Pfam" id="PF06628">
    <property type="entry name" value="Catalase-rel"/>
    <property type="match status" value="1"/>
</dbReference>
<evidence type="ECO:0000256" key="6">
    <source>
        <dbReference type="ARBA" id="ARBA00023004"/>
    </source>
</evidence>
<dbReference type="InterPro" id="IPR018028">
    <property type="entry name" value="Catalase"/>
</dbReference>
<dbReference type="PROSITE" id="PS00438">
    <property type="entry name" value="CATALASE_2"/>
    <property type="match status" value="1"/>
</dbReference>
<evidence type="ECO:0000256" key="7">
    <source>
        <dbReference type="ARBA" id="ARBA00023324"/>
    </source>
</evidence>
<dbReference type="PANTHER" id="PTHR11465:SF9">
    <property type="entry name" value="CATALASE"/>
    <property type="match status" value="1"/>
</dbReference>
<comment type="similarity">
    <text evidence="1">Belongs to the catalase family.</text>
</comment>
<evidence type="ECO:0000256" key="8">
    <source>
        <dbReference type="SAM" id="SignalP"/>
    </source>
</evidence>
<evidence type="ECO:0000313" key="10">
    <source>
        <dbReference type="EMBL" id="KAK4498648.1"/>
    </source>
</evidence>
<organism evidence="10 11">
    <name type="scientific">Zasmidium cellare</name>
    <name type="common">Wine cellar mold</name>
    <name type="synonym">Racodium cellare</name>
    <dbReference type="NCBI Taxonomy" id="395010"/>
    <lineage>
        <taxon>Eukaryota</taxon>
        <taxon>Fungi</taxon>
        <taxon>Dikarya</taxon>
        <taxon>Ascomycota</taxon>
        <taxon>Pezizomycotina</taxon>
        <taxon>Dothideomycetes</taxon>
        <taxon>Dothideomycetidae</taxon>
        <taxon>Mycosphaerellales</taxon>
        <taxon>Mycosphaerellaceae</taxon>
        <taxon>Zasmidium</taxon>
    </lineage>
</organism>